<evidence type="ECO:0000256" key="1">
    <source>
        <dbReference type="ARBA" id="ARBA00022723"/>
    </source>
</evidence>
<dbReference type="Pfam" id="PF03564">
    <property type="entry name" value="DUF1759"/>
    <property type="match status" value="1"/>
</dbReference>
<accession>A0ABM1YDF5</accession>
<evidence type="ECO:0000256" key="2">
    <source>
        <dbReference type="ARBA" id="ARBA00022771"/>
    </source>
</evidence>
<feature type="region of interest" description="Disordered" evidence="5">
    <location>
        <begin position="396"/>
        <end position="419"/>
    </location>
</feature>
<keyword evidence="9" id="KW-1185">Reference proteome</keyword>
<dbReference type="SUPFAM" id="SSF57903">
    <property type="entry name" value="FYVE/PHD zinc finger"/>
    <property type="match status" value="1"/>
</dbReference>
<dbReference type="SMART" id="SM00249">
    <property type="entry name" value="PHD"/>
    <property type="match status" value="1"/>
</dbReference>
<keyword evidence="3" id="KW-0862">Zinc</keyword>
<proteinExistence type="predicted"/>
<feature type="domain" description="Integrase catalytic" evidence="7">
    <location>
        <begin position="1756"/>
        <end position="1942"/>
    </location>
</feature>
<reference evidence="8" key="2">
    <citation type="submission" date="2025-05" db="UniProtKB">
        <authorList>
            <consortium name="EnsemblMetazoa"/>
        </authorList>
    </citation>
    <scope>IDENTIFICATION</scope>
    <source>
        <strain evidence="8">Foshan</strain>
    </source>
</reference>
<dbReference type="InterPro" id="IPR013083">
    <property type="entry name" value="Znf_RING/FYVE/PHD"/>
</dbReference>
<dbReference type="InterPro" id="IPR011011">
    <property type="entry name" value="Znf_FYVE_PHD"/>
</dbReference>
<dbReference type="InterPro" id="IPR005312">
    <property type="entry name" value="DUF1759"/>
</dbReference>
<dbReference type="RefSeq" id="XP_062713624.1">
    <property type="nucleotide sequence ID" value="XM_062857640.1"/>
</dbReference>
<evidence type="ECO:0000256" key="5">
    <source>
        <dbReference type="SAM" id="MobiDB-lite"/>
    </source>
</evidence>
<evidence type="ECO:0000256" key="4">
    <source>
        <dbReference type="PROSITE-ProRule" id="PRU00146"/>
    </source>
</evidence>
<name>A0ABM1YDF5_AEDAL</name>
<organism evidence="8 9">
    <name type="scientific">Aedes albopictus</name>
    <name type="common">Asian tiger mosquito</name>
    <name type="synonym">Stegomyia albopicta</name>
    <dbReference type="NCBI Taxonomy" id="7160"/>
    <lineage>
        <taxon>Eukaryota</taxon>
        <taxon>Metazoa</taxon>
        <taxon>Ecdysozoa</taxon>
        <taxon>Arthropoda</taxon>
        <taxon>Hexapoda</taxon>
        <taxon>Insecta</taxon>
        <taxon>Pterygota</taxon>
        <taxon>Neoptera</taxon>
        <taxon>Endopterygota</taxon>
        <taxon>Diptera</taxon>
        <taxon>Nematocera</taxon>
        <taxon>Culicoidea</taxon>
        <taxon>Culicidae</taxon>
        <taxon>Culicinae</taxon>
        <taxon>Aedini</taxon>
        <taxon>Aedes</taxon>
        <taxon>Stegomyia</taxon>
    </lineage>
</organism>
<keyword evidence="1" id="KW-0479">Metal-binding</keyword>
<dbReference type="InterPro" id="IPR043502">
    <property type="entry name" value="DNA/RNA_pol_sf"/>
</dbReference>
<feature type="compositionally biased region" description="Low complexity" evidence="5">
    <location>
        <begin position="88"/>
        <end position="101"/>
    </location>
</feature>
<dbReference type="InterPro" id="IPR001584">
    <property type="entry name" value="Integrase_cat-core"/>
</dbReference>
<feature type="domain" description="PHD-type" evidence="6">
    <location>
        <begin position="9"/>
        <end position="59"/>
    </location>
</feature>
<dbReference type="Gene3D" id="3.30.40.10">
    <property type="entry name" value="Zinc/RING finger domain, C3HC4 (zinc finger)"/>
    <property type="match status" value="1"/>
</dbReference>
<sequence>MEGHHEQLGFPCKSCRRPDSSSAHMIVCDQCRLWEHFDCAGVDRSMQSRPFVCQQCRSQEPAGSSVSSRLRSKTTRIPTGKASEGNLSSKMGSKKSSIASSSRSSIVKARLELIEEEARVKQMELAEEEELKNLEHEEAQRQLEERKKQLVEQRKLAEEESSLRQRKLESEKSRLLKQQSIRRESLEKKNELVLQISERGSVVESMSDSREKVSEWLATNSSHGMTGGENLGKLSDTRTKLVHLAPMNVPTLTIEEPIGSTGVLKLPTLEPQEQSARSSHCFVPPLGSAGVPKPNISLSSRAACFREARSSTIREPFQQYVSSSRPFRSLPAITYSCTPPEDVSHELHHPRPAVTGGPSWITPNRYNALPNLQPIPHHSLDPQYASRESLLEPVYRSNGPSRDSTMIRPHPSPAESRVTQHDLPGVLSPQQIAARQVVGKDLPSFSGNPADWPLFISSFEQSTVSCGYSTAENLVRLQRCLTGHARDAVRSRLLLPGNVPHVISTLRTLYGRPELLIRSLHEKIRRTPGPRHDRPESILEFGLAVQNFVDHLQAADQEEHLANPMLMQELVEKLPGPMRMDWATFKGQHRRATVSTFGDFMARLVTAASEVSFDLPGLSKGLSTENQQRPKEKVRIQTHVSDAAVTPRSAVVNNRKPPKPCAACEHEGHRVADCSMFKQLTLGERLQKVQDMGLCRTCLNNHGKWPCKSWQGCGIEGCRLRHHTLLHSTSAPTTSTHSVNVSANERASNDGYTLFRVLPVVLYGNGKSLTVFAFIDEGSQITMLEERIARELGVSGPRKPLTLQWTGNVNRNELNSEEISIEIAGKNSKNHFELRNARTVSCLLLPAQRLNYKEMAACFPHLKGLPVEDYDQVRPKLLIGLDNLRLGVPLRIREGGPFDPIAAKCRLGWSVYGRASATPIPRAIVNFHAAAAASSDCLLNEQLRDYFTLEDLGATSPNEKLESEEEQRARQLLEGTTRRTTIGFETGLLWKVDDPVFPNTYPMAVRRMKALEKKFRQDPAMIQRISEQLLDFERKGYIRKVDKTEAATIDPQKTWFLPLGIVINPKKPGKIRVIWDAAAKVDGVSFNSYLLKGPDLLIPLPKVLSGFRLFPVAVSGDIREMFLQIKLQAKDRNAQMFLFRHNPEEPVQIYAVEVTMFGSTCSPSSAQFVKNTNAEQYALHYPRAAAAIKEHHYVDDYLDSFRTVEEAIQVVSDVKLVHAKGGFEIRNFLSNKDEVLRQTGEIEPVSSKDFALTRAEAVESVLGIKWIPVDDVFTYTFAMRDDMQSILHDNYIPTKREVLKVVMSLFDPLGFVSFFLVHGKVLMQDIWASGIDWDEKIGEKLQTRWRQWISCFPQLDILRIPRCYFSSPFPKSFDQLELHVLVDASDSAYACVAYYRLETEYGIQVSLICSKTKVAPLKVLSIPRLELKAAVLGVRMLESVQGYHTYNINRRFLWSDSSTVLAWIRSEHRRYNKFVAVRIGEILTVTDVKEWKWVPSGMNTADLATKWKTGPSFSNTSPWFSGPSFLQQPEEFWPQQTHHTTTCEELRPSLSHAAISPLIDVSRFSQWSRLQRSMCFVFRFIDNLRRKRRGSELRLGALHRDELQQAEEALWKIAQVEAFSEEVTILAETQGSPNARHRRVARSSPIYKKWPFLDQHGVLRLRGRIGAATFATTEAKYPAILPRQHPITFLITDWYHRRFHHANRETITNEMRQRFEIAKLRSLVAKVTRDCMMCRIKQARPCSPPMAPLPTARLQAFVRPFTFVGVDYFGPILVRVGRSNVKRWVALFTCLTVRAVHLEVVYSLSTESCIMAVRRFIARRGSPAEFHSDNATCFQGASKELQKELEKRNNALATTFTTAKTRWSFIPPSAPHMGGAWERLVRSVKVAIGTIADSARKPDDEVLETILLEAEALINARPLTYIPLESADEEALTPNHFLLGTSNGDKLPPTAPVDSPVVLRSCWRLAQAITQRFWERWVKEYLPVITRRSKWFEEVRDIAVGDLVLVVGGTTTDRWTRGRVEKVIPGRDGRIRQAFVRTASGVLRRPAVKLAVLDVLKESEPNAEVFKEPEVTRIHGRGDVTSPPCYSSTVAE</sequence>
<evidence type="ECO:0000256" key="3">
    <source>
        <dbReference type="ARBA" id="ARBA00022833"/>
    </source>
</evidence>
<dbReference type="SUPFAM" id="SSF53098">
    <property type="entry name" value="Ribonuclease H-like"/>
    <property type="match status" value="1"/>
</dbReference>
<dbReference type="InterPro" id="IPR040676">
    <property type="entry name" value="DUF5641"/>
</dbReference>
<feature type="region of interest" description="Disordered" evidence="5">
    <location>
        <begin position="153"/>
        <end position="177"/>
    </location>
</feature>
<dbReference type="PANTHER" id="PTHR47331">
    <property type="entry name" value="PHD-TYPE DOMAIN-CONTAINING PROTEIN"/>
    <property type="match status" value="1"/>
</dbReference>
<reference evidence="9" key="1">
    <citation type="journal article" date="2015" name="Proc. Natl. Acad. Sci. U.S.A.">
        <title>Genome sequence of the Asian Tiger mosquito, Aedes albopictus, reveals insights into its biology, genetics, and evolution.</title>
        <authorList>
            <person name="Chen X.G."/>
            <person name="Jiang X."/>
            <person name="Gu J."/>
            <person name="Xu M."/>
            <person name="Wu Y."/>
            <person name="Deng Y."/>
            <person name="Zhang C."/>
            <person name="Bonizzoni M."/>
            <person name="Dermauw W."/>
            <person name="Vontas J."/>
            <person name="Armbruster P."/>
            <person name="Huang X."/>
            <person name="Yang Y."/>
            <person name="Zhang H."/>
            <person name="He W."/>
            <person name="Peng H."/>
            <person name="Liu Y."/>
            <person name="Wu K."/>
            <person name="Chen J."/>
            <person name="Lirakis M."/>
            <person name="Topalis P."/>
            <person name="Van Leeuwen T."/>
            <person name="Hall A.B."/>
            <person name="Jiang X."/>
            <person name="Thorpe C."/>
            <person name="Mueller R.L."/>
            <person name="Sun C."/>
            <person name="Waterhouse R.M."/>
            <person name="Yan G."/>
            <person name="Tu Z.J."/>
            <person name="Fang X."/>
            <person name="James A.A."/>
        </authorList>
    </citation>
    <scope>NUCLEOTIDE SEQUENCE [LARGE SCALE GENOMIC DNA]</scope>
    <source>
        <strain evidence="9">Foshan</strain>
    </source>
</reference>
<dbReference type="EnsemblMetazoa" id="AALFPA23_008121.R10935">
    <property type="protein sequence ID" value="AALFPA23_008121.P10935"/>
    <property type="gene ID" value="AALFPA23_008121"/>
</dbReference>
<evidence type="ECO:0000259" key="6">
    <source>
        <dbReference type="PROSITE" id="PS50016"/>
    </source>
</evidence>
<dbReference type="SUPFAM" id="SSF56672">
    <property type="entry name" value="DNA/RNA polymerases"/>
    <property type="match status" value="1"/>
</dbReference>
<dbReference type="InterPro" id="IPR019787">
    <property type="entry name" value="Znf_PHD-finger"/>
</dbReference>
<evidence type="ECO:0000313" key="9">
    <source>
        <dbReference type="Proteomes" id="UP000069940"/>
    </source>
</evidence>
<dbReference type="InterPro" id="IPR012337">
    <property type="entry name" value="RNaseH-like_sf"/>
</dbReference>
<feature type="region of interest" description="Disordered" evidence="5">
    <location>
        <begin position="62"/>
        <end position="101"/>
    </location>
</feature>
<dbReference type="PROSITE" id="PS50016">
    <property type="entry name" value="ZF_PHD_2"/>
    <property type="match status" value="1"/>
</dbReference>
<dbReference type="InterPro" id="IPR008042">
    <property type="entry name" value="Retrotrans_Pao"/>
</dbReference>
<dbReference type="InterPro" id="IPR036397">
    <property type="entry name" value="RNaseH_sf"/>
</dbReference>
<evidence type="ECO:0000313" key="8">
    <source>
        <dbReference type="EnsemblMetazoa" id="AALFPA23_008121.P10935"/>
    </source>
</evidence>
<dbReference type="PROSITE" id="PS50994">
    <property type="entry name" value="INTEGRASE"/>
    <property type="match status" value="1"/>
</dbReference>
<protein>
    <submittedName>
        <fullName evidence="8">Uncharacterized protein</fullName>
    </submittedName>
</protein>
<dbReference type="CDD" id="cd15489">
    <property type="entry name" value="PHD_SF"/>
    <property type="match status" value="1"/>
</dbReference>
<feature type="compositionally biased region" description="Basic and acidic residues" evidence="5">
    <location>
        <begin position="153"/>
        <end position="174"/>
    </location>
</feature>
<dbReference type="Proteomes" id="UP000069940">
    <property type="component" value="Unassembled WGS sequence"/>
</dbReference>
<dbReference type="InterPro" id="IPR001965">
    <property type="entry name" value="Znf_PHD"/>
</dbReference>
<dbReference type="Pfam" id="PF18701">
    <property type="entry name" value="DUF5641"/>
    <property type="match status" value="1"/>
</dbReference>
<keyword evidence="2 4" id="KW-0863">Zinc-finger</keyword>
<evidence type="ECO:0000259" key="7">
    <source>
        <dbReference type="PROSITE" id="PS50994"/>
    </source>
</evidence>
<dbReference type="GeneID" id="134290487"/>
<dbReference type="Gene3D" id="3.30.420.10">
    <property type="entry name" value="Ribonuclease H-like superfamily/Ribonuclease H"/>
    <property type="match status" value="1"/>
</dbReference>
<dbReference type="PANTHER" id="PTHR47331:SF1">
    <property type="entry name" value="GAG-LIKE PROTEIN"/>
    <property type="match status" value="1"/>
</dbReference>
<dbReference type="Pfam" id="PF05380">
    <property type="entry name" value="Peptidase_A17"/>
    <property type="match status" value="1"/>
</dbReference>